<evidence type="ECO:0000259" key="6">
    <source>
        <dbReference type="SMART" id="SM00849"/>
    </source>
</evidence>
<comment type="caution">
    <text evidence="7">The sequence shown here is derived from an EMBL/GenBank/DDBJ whole genome shotgun (WGS) entry which is preliminary data.</text>
</comment>
<feature type="region of interest" description="Disordered" evidence="5">
    <location>
        <begin position="24"/>
        <end position="43"/>
    </location>
</feature>
<dbReference type="InterPro" id="IPR051013">
    <property type="entry name" value="MBL_superfamily_lactonases"/>
</dbReference>
<dbReference type="SMART" id="SM00849">
    <property type="entry name" value="Lactamase_B"/>
    <property type="match status" value="1"/>
</dbReference>
<dbReference type="InterPro" id="IPR036866">
    <property type="entry name" value="RibonucZ/Hydroxyglut_hydro"/>
</dbReference>
<keyword evidence="3 7" id="KW-0378">Hydrolase</keyword>
<feature type="domain" description="Metallo-beta-lactamase" evidence="6">
    <location>
        <begin position="135"/>
        <end position="345"/>
    </location>
</feature>
<keyword evidence="4" id="KW-0862">Zinc</keyword>
<name>A0A4R5U9S2_9HYPH</name>
<dbReference type="GO" id="GO:0016787">
    <property type="term" value="F:hydrolase activity"/>
    <property type="evidence" value="ECO:0007669"/>
    <property type="project" value="UniProtKB-KW"/>
</dbReference>
<evidence type="ECO:0000256" key="4">
    <source>
        <dbReference type="ARBA" id="ARBA00022833"/>
    </source>
</evidence>
<dbReference type="CDD" id="cd16277">
    <property type="entry name" value="metallo-hydrolase-like_MBL-fold"/>
    <property type="match status" value="1"/>
</dbReference>
<dbReference type="Gene3D" id="3.60.15.10">
    <property type="entry name" value="Ribonuclease Z/Hydroxyacylglutathione hydrolase-like"/>
    <property type="match status" value="1"/>
</dbReference>
<keyword evidence="8" id="KW-1185">Reference proteome</keyword>
<evidence type="ECO:0000256" key="5">
    <source>
        <dbReference type="SAM" id="MobiDB-lite"/>
    </source>
</evidence>
<dbReference type="PANTHER" id="PTHR42978">
    <property type="entry name" value="QUORUM-QUENCHING LACTONASE YTNP-RELATED-RELATED"/>
    <property type="match status" value="1"/>
</dbReference>
<dbReference type="PANTHER" id="PTHR42978:SF6">
    <property type="entry name" value="QUORUM-QUENCHING LACTONASE YTNP-RELATED"/>
    <property type="match status" value="1"/>
</dbReference>
<dbReference type="EMBL" id="SMTL01000007">
    <property type="protein sequence ID" value="TDK31212.1"/>
    <property type="molecule type" value="Genomic_DNA"/>
</dbReference>
<gene>
    <name evidence="7" type="ORF">E2F50_19860</name>
</gene>
<organism evidence="7 8">
    <name type="scientific">Rhizobium deserti</name>
    <dbReference type="NCBI Taxonomy" id="2547961"/>
    <lineage>
        <taxon>Bacteria</taxon>
        <taxon>Pseudomonadati</taxon>
        <taxon>Pseudomonadota</taxon>
        <taxon>Alphaproteobacteria</taxon>
        <taxon>Hyphomicrobiales</taxon>
        <taxon>Rhizobiaceae</taxon>
        <taxon>Rhizobium/Agrobacterium group</taxon>
        <taxon>Rhizobium</taxon>
    </lineage>
</organism>
<dbReference type="AlphaFoldDB" id="A0A4R5U9S2"/>
<dbReference type="GO" id="GO:0046872">
    <property type="term" value="F:metal ion binding"/>
    <property type="evidence" value="ECO:0007669"/>
    <property type="project" value="UniProtKB-KW"/>
</dbReference>
<proteinExistence type="inferred from homology"/>
<evidence type="ECO:0000256" key="3">
    <source>
        <dbReference type="ARBA" id="ARBA00022801"/>
    </source>
</evidence>
<dbReference type="SUPFAM" id="SSF56281">
    <property type="entry name" value="Metallo-hydrolase/oxidoreductase"/>
    <property type="match status" value="1"/>
</dbReference>
<sequence length="367" mass="41556">MLSRARELPSRSIEFEIEKSQYRHSVPRNLAGHRTRQSDPYRRRYRHNPSEATAIPSHRVSLIGFLCPHNWTGHRKGRNRMKIGNAEVTRIEEYHGLGFPPQVFLPDWSDAAVEKHLHWMVPGHYSPDDGRLMGSIHSWLIRLPNLTVLVDTCSGNHKNRPDSPFFSMMNSRYIENLAAAGIDPDDVDIVFCTHLHIDHVGWNTRLVDGRWVPTFKNAKYIASRSEFERLVAEEAGLADNQHMIADTIQPIIGSDQWLLVDTPHHICDELYIEESPGHTLRHCHLTLMSGGGKAVFTGDIVHHPIQIHFPSWNSGACAAPDLAAPTRLKVLESLSETGTWLMPVHFAKPFCCRVGKPEDGGFVCVME</sequence>
<protein>
    <submittedName>
        <fullName evidence="7">MBL fold metallo-hydrolase</fullName>
    </submittedName>
</protein>
<dbReference type="Pfam" id="PF00753">
    <property type="entry name" value="Lactamase_B"/>
    <property type="match status" value="1"/>
</dbReference>
<comment type="similarity">
    <text evidence="1">Belongs to the metallo-beta-lactamase superfamily.</text>
</comment>
<dbReference type="Proteomes" id="UP000295238">
    <property type="component" value="Unassembled WGS sequence"/>
</dbReference>
<evidence type="ECO:0000313" key="8">
    <source>
        <dbReference type="Proteomes" id="UP000295238"/>
    </source>
</evidence>
<evidence type="ECO:0000313" key="7">
    <source>
        <dbReference type="EMBL" id="TDK31212.1"/>
    </source>
</evidence>
<evidence type="ECO:0000256" key="1">
    <source>
        <dbReference type="ARBA" id="ARBA00007749"/>
    </source>
</evidence>
<evidence type="ECO:0000256" key="2">
    <source>
        <dbReference type="ARBA" id="ARBA00022723"/>
    </source>
</evidence>
<accession>A0A4R5U9S2</accession>
<keyword evidence="2" id="KW-0479">Metal-binding</keyword>
<reference evidence="7 8" key="1">
    <citation type="submission" date="2019-03" db="EMBL/GenBank/DDBJ databases">
        <title>Rhizobium sp. nov., an bacterium isolated from biocrust in Mu Us Desert.</title>
        <authorList>
            <person name="Lixiong L."/>
        </authorList>
    </citation>
    <scope>NUCLEOTIDE SEQUENCE [LARGE SCALE GENOMIC DNA]</scope>
    <source>
        <strain evidence="7 8">SPY-1</strain>
    </source>
</reference>
<dbReference type="InterPro" id="IPR001279">
    <property type="entry name" value="Metallo-B-lactamas"/>
</dbReference>